<evidence type="ECO:0000256" key="1">
    <source>
        <dbReference type="SAM" id="MobiDB-lite"/>
    </source>
</evidence>
<dbReference type="EMBL" id="CP015118">
    <property type="protein sequence ID" value="ARN19460.1"/>
    <property type="molecule type" value="Genomic_DNA"/>
</dbReference>
<reference evidence="2 3" key="1">
    <citation type="submission" date="2016-04" db="EMBL/GenBank/DDBJ databases">
        <title>Complete genome sequence of natural rubber-degrading, novel Gram-negative bacterium, Rhizobacter gummiphilus strain NS21.</title>
        <authorList>
            <person name="Tabata M."/>
            <person name="Kasai D."/>
            <person name="Fukuda M."/>
        </authorList>
    </citation>
    <scope>NUCLEOTIDE SEQUENCE [LARGE SCALE GENOMIC DNA]</scope>
    <source>
        <strain evidence="2 3">NS21</strain>
    </source>
</reference>
<protein>
    <recommendedName>
        <fullName evidence="4">TonB C-terminal domain-containing protein</fullName>
    </recommendedName>
</protein>
<dbReference type="Proteomes" id="UP000193427">
    <property type="component" value="Chromosome"/>
</dbReference>
<evidence type="ECO:0000313" key="2">
    <source>
        <dbReference type="EMBL" id="ARN19460.1"/>
    </source>
</evidence>
<organism evidence="2 3">
    <name type="scientific">Piscinibacter gummiphilus</name>
    <dbReference type="NCBI Taxonomy" id="946333"/>
    <lineage>
        <taxon>Bacteria</taxon>
        <taxon>Pseudomonadati</taxon>
        <taxon>Pseudomonadota</taxon>
        <taxon>Betaproteobacteria</taxon>
        <taxon>Burkholderiales</taxon>
        <taxon>Sphaerotilaceae</taxon>
        <taxon>Piscinibacter</taxon>
    </lineage>
</organism>
<accession>A0A1W6L5K3</accession>
<dbReference type="SUPFAM" id="SSF74653">
    <property type="entry name" value="TolA/TonB C-terminal domain"/>
    <property type="match status" value="1"/>
</dbReference>
<feature type="region of interest" description="Disordered" evidence="1">
    <location>
        <begin position="1"/>
        <end position="30"/>
    </location>
</feature>
<evidence type="ECO:0000313" key="3">
    <source>
        <dbReference type="Proteomes" id="UP000193427"/>
    </source>
</evidence>
<keyword evidence="3" id="KW-1185">Reference proteome</keyword>
<dbReference type="Gene3D" id="3.30.1150.10">
    <property type="match status" value="1"/>
</dbReference>
<dbReference type="RefSeq" id="WP_085749720.1">
    <property type="nucleotide sequence ID" value="NZ_BSPR01000002.1"/>
</dbReference>
<evidence type="ECO:0008006" key="4">
    <source>
        <dbReference type="Google" id="ProtNLM"/>
    </source>
</evidence>
<proteinExistence type="predicted"/>
<name>A0A1W6L5K3_9BURK</name>
<dbReference type="KEGG" id="rgu:A4W93_05785"/>
<dbReference type="AlphaFoldDB" id="A0A1W6L5K3"/>
<gene>
    <name evidence="2" type="ORF">A4W93_05785</name>
</gene>
<sequence>MPDPTTPALPSVDPALPTGDGDGDGQRPVPYAELTTKPRLITDVRIVMPPVATGLEAQSGVIAVFLDPMGTVVDVQSRTDTLADVFLQAAREAFMGAKFTQPLVGGFPVPAVMQFEIRFEPSAAPVPGAGSSPTP</sequence>